<gene>
    <name evidence="2" type="ORF">PODLI_1B032388</name>
</gene>
<protein>
    <submittedName>
        <fullName evidence="2">Transmembrane protein 106B</fullName>
    </submittedName>
</protein>
<evidence type="ECO:0000313" key="2">
    <source>
        <dbReference type="EMBL" id="CAI5788653.1"/>
    </source>
</evidence>
<organism evidence="2 3">
    <name type="scientific">Podarcis lilfordi</name>
    <name type="common">Lilford's wall lizard</name>
    <dbReference type="NCBI Taxonomy" id="74358"/>
    <lineage>
        <taxon>Eukaryota</taxon>
        <taxon>Metazoa</taxon>
        <taxon>Chordata</taxon>
        <taxon>Craniata</taxon>
        <taxon>Vertebrata</taxon>
        <taxon>Euteleostomi</taxon>
        <taxon>Lepidosauria</taxon>
        <taxon>Squamata</taxon>
        <taxon>Bifurcata</taxon>
        <taxon>Unidentata</taxon>
        <taxon>Episquamata</taxon>
        <taxon>Laterata</taxon>
        <taxon>Lacertibaenia</taxon>
        <taxon>Lacertidae</taxon>
        <taxon>Podarcis</taxon>
    </lineage>
</organism>
<dbReference type="Proteomes" id="UP001178461">
    <property type="component" value="Chromosome 12"/>
</dbReference>
<accession>A0AA35L3S3</accession>
<dbReference type="EMBL" id="OX395137">
    <property type="protein sequence ID" value="CAI5788653.1"/>
    <property type="molecule type" value="Genomic_DNA"/>
</dbReference>
<keyword evidence="2" id="KW-0472">Membrane</keyword>
<keyword evidence="2" id="KW-0812">Transmembrane</keyword>
<name>A0AA35L3S3_9SAUR</name>
<keyword evidence="3" id="KW-1185">Reference proteome</keyword>
<dbReference type="AlphaFoldDB" id="A0AA35L3S3"/>
<evidence type="ECO:0000313" key="3">
    <source>
        <dbReference type="Proteomes" id="UP001178461"/>
    </source>
</evidence>
<feature type="compositionally biased region" description="Basic residues" evidence="1">
    <location>
        <begin position="45"/>
        <end position="56"/>
    </location>
</feature>
<sequence length="80" mass="9210">MGKKEGQRASASATEHAQLPFAVELDGQLFRLLHRERGEALSQREKKKPHKNKPRSFRLEKRLGGVRKHGEVSFNAFTWI</sequence>
<evidence type="ECO:0000256" key="1">
    <source>
        <dbReference type="SAM" id="MobiDB-lite"/>
    </source>
</evidence>
<feature type="region of interest" description="Disordered" evidence="1">
    <location>
        <begin position="37"/>
        <end position="57"/>
    </location>
</feature>
<proteinExistence type="predicted"/>
<reference evidence="2" key="1">
    <citation type="submission" date="2022-12" db="EMBL/GenBank/DDBJ databases">
        <authorList>
            <person name="Alioto T."/>
            <person name="Alioto T."/>
            <person name="Gomez Garrido J."/>
        </authorList>
    </citation>
    <scope>NUCLEOTIDE SEQUENCE</scope>
</reference>